<feature type="chain" id="PRO_5017075761" description="Mitochondrial mRNA-processing protein COX24 C-terminal domain-containing protein" evidence="1">
    <location>
        <begin position="31"/>
        <end position="99"/>
    </location>
</feature>
<protein>
    <recommendedName>
        <fullName evidence="4">Mitochondrial mRNA-processing protein COX24 C-terminal domain-containing protein</fullName>
    </recommendedName>
</protein>
<evidence type="ECO:0000313" key="2">
    <source>
        <dbReference type="EMBL" id="RCN53007.1"/>
    </source>
</evidence>
<evidence type="ECO:0008006" key="4">
    <source>
        <dbReference type="Google" id="ProtNLM"/>
    </source>
</evidence>
<evidence type="ECO:0000256" key="1">
    <source>
        <dbReference type="SAM" id="SignalP"/>
    </source>
</evidence>
<accession>A0A368HCG7</accession>
<feature type="signal peptide" evidence="1">
    <location>
        <begin position="1"/>
        <end position="30"/>
    </location>
</feature>
<reference evidence="2 3" key="1">
    <citation type="submission" date="2014-10" db="EMBL/GenBank/DDBJ databases">
        <title>Draft genome of the hookworm Ancylostoma caninum.</title>
        <authorList>
            <person name="Mitreva M."/>
        </authorList>
    </citation>
    <scope>NUCLEOTIDE SEQUENCE [LARGE SCALE GENOMIC DNA]</scope>
    <source>
        <strain evidence="2 3">Baltimore</strain>
    </source>
</reference>
<keyword evidence="3" id="KW-1185">Reference proteome</keyword>
<keyword evidence="1" id="KW-0732">Signal</keyword>
<dbReference type="AlphaFoldDB" id="A0A368HCG7"/>
<organism evidence="2 3">
    <name type="scientific">Ancylostoma caninum</name>
    <name type="common">Dog hookworm</name>
    <dbReference type="NCBI Taxonomy" id="29170"/>
    <lineage>
        <taxon>Eukaryota</taxon>
        <taxon>Metazoa</taxon>
        <taxon>Ecdysozoa</taxon>
        <taxon>Nematoda</taxon>
        <taxon>Chromadorea</taxon>
        <taxon>Rhabditida</taxon>
        <taxon>Rhabditina</taxon>
        <taxon>Rhabditomorpha</taxon>
        <taxon>Strongyloidea</taxon>
        <taxon>Ancylostomatidae</taxon>
        <taxon>Ancylostomatinae</taxon>
        <taxon>Ancylostoma</taxon>
    </lineage>
</organism>
<comment type="caution">
    <text evidence="2">The sequence shown here is derived from an EMBL/GenBank/DDBJ whole genome shotgun (WGS) entry which is preliminary data.</text>
</comment>
<proteinExistence type="predicted"/>
<sequence length="99" mass="11038">MQLTAEQAAEMNSLLTLTLASFLIVTVLSAAPKGKCIPSSINGIPQLSPVPLPSAAVSNNPQKVEAYRRRMNKLRLKAWKAKLVKKHKNKRRRVVKKKH</sequence>
<name>A0A368HCG7_ANCCA</name>
<dbReference type="EMBL" id="JOJR01000004">
    <property type="protein sequence ID" value="RCN53007.1"/>
    <property type="molecule type" value="Genomic_DNA"/>
</dbReference>
<gene>
    <name evidence="2" type="ORF">ANCCAN_01004</name>
</gene>
<dbReference type="Proteomes" id="UP000252519">
    <property type="component" value="Unassembled WGS sequence"/>
</dbReference>
<evidence type="ECO:0000313" key="3">
    <source>
        <dbReference type="Proteomes" id="UP000252519"/>
    </source>
</evidence>